<proteinExistence type="predicted"/>
<feature type="domain" description="HTH araC/xylS-type" evidence="4">
    <location>
        <begin position="199"/>
        <end position="301"/>
    </location>
</feature>
<evidence type="ECO:0000313" key="5">
    <source>
        <dbReference type="EMBL" id="RFP78716.1"/>
    </source>
</evidence>
<dbReference type="Proteomes" id="UP000261931">
    <property type="component" value="Unassembled WGS sequence"/>
</dbReference>
<keyword evidence="1" id="KW-0805">Transcription regulation</keyword>
<evidence type="ECO:0000313" key="6">
    <source>
        <dbReference type="Proteomes" id="UP000261931"/>
    </source>
</evidence>
<dbReference type="SMART" id="SM00342">
    <property type="entry name" value="HTH_ARAC"/>
    <property type="match status" value="1"/>
</dbReference>
<dbReference type="GO" id="GO:0043565">
    <property type="term" value="F:sequence-specific DNA binding"/>
    <property type="evidence" value="ECO:0007669"/>
    <property type="project" value="InterPro"/>
</dbReference>
<evidence type="ECO:0000256" key="3">
    <source>
        <dbReference type="ARBA" id="ARBA00023163"/>
    </source>
</evidence>
<dbReference type="InterPro" id="IPR050204">
    <property type="entry name" value="AraC_XylS_family_regulators"/>
</dbReference>
<dbReference type="Pfam" id="PF12833">
    <property type="entry name" value="HTH_18"/>
    <property type="match status" value="1"/>
</dbReference>
<dbReference type="PRINTS" id="PR00032">
    <property type="entry name" value="HTHARAC"/>
</dbReference>
<organism evidence="5 6">
    <name type="scientific">Hydrogenophaga borbori</name>
    <dbReference type="NCBI Taxonomy" id="2294117"/>
    <lineage>
        <taxon>Bacteria</taxon>
        <taxon>Pseudomonadati</taxon>
        <taxon>Pseudomonadota</taxon>
        <taxon>Betaproteobacteria</taxon>
        <taxon>Burkholderiales</taxon>
        <taxon>Comamonadaceae</taxon>
        <taxon>Hydrogenophaga</taxon>
    </lineage>
</organism>
<dbReference type="PROSITE" id="PS01124">
    <property type="entry name" value="HTH_ARAC_FAMILY_2"/>
    <property type="match status" value="1"/>
</dbReference>
<protein>
    <submittedName>
        <fullName evidence="5">AraC family transcriptional regulator</fullName>
    </submittedName>
</protein>
<keyword evidence="3" id="KW-0804">Transcription</keyword>
<dbReference type="PROSITE" id="PS00041">
    <property type="entry name" value="HTH_ARAC_FAMILY_1"/>
    <property type="match status" value="1"/>
</dbReference>
<dbReference type="PANTHER" id="PTHR46796">
    <property type="entry name" value="HTH-TYPE TRANSCRIPTIONAL ACTIVATOR RHAS-RELATED"/>
    <property type="match status" value="1"/>
</dbReference>
<dbReference type="RefSeq" id="WP_116959013.1">
    <property type="nucleotide sequence ID" value="NZ_QVLS01000006.1"/>
</dbReference>
<dbReference type="AlphaFoldDB" id="A0A372EJ83"/>
<name>A0A372EJ83_9BURK</name>
<dbReference type="InterPro" id="IPR018062">
    <property type="entry name" value="HTH_AraC-typ_CS"/>
</dbReference>
<gene>
    <name evidence="5" type="ORF">DY262_11540</name>
</gene>
<dbReference type="GO" id="GO:0003700">
    <property type="term" value="F:DNA-binding transcription factor activity"/>
    <property type="evidence" value="ECO:0007669"/>
    <property type="project" value="InterPro"/>
</dbReference>
<dbReference type="InterPro" id="IPR020449">
    <property type="entry name" value="Tscrpt_reg_AraC-type_HTH"/>
</dbReference>
<dbReference type="EMBL" id="QVLS01000006">
    <property type="protein sequence ID" value="RFP78716.1"/>
    <property type="molecule type" value="Genomic_DNA"/>
</dbReference>
<evidence type="ECO:0000259" key="4">
    <source>
        <dbReference type="PROSITE" id="PS01124"/>
    </source>
</evidence>
<accession>A0A372EJ83</accession>
<dbReference type="InterPro" id="IPR009057">
    <property type="entry name" value="Homeodomain-like_sf"/>
</dbReference>
<keyword evidence="6" id="KW-1185">Reference proteome</keyword>
<dbReference type="PANTHER" id="PTHR46796:SF6">
    <property type="entry name" value="ARAC SUBFAMILY"/>
    <property type="match status" value="1"/>
</dbReference>
<dbReference type="InterPro" id="IPR018060">
    <property type="entry name" value="HTH_AraC"/>
</dbReference>
<comment type="caution">
    <text evidence="5">The sequence shown here is derived from an EMBL/GenBank/DDBJ whole genome shotgun (WGS) entry which is preliminary data.</text>
</comment>
<sequence>MHPPLASAQDTARTIGRFAHAEPERVLRCQSGEVVGAIWSHPPTHTRVQGLDHHALALHLSGCTLVEKWADGRCVGHRSRVGSVSLVPARRDSEWTIGGHCRVAHAYVHPQALSDAAERLSRPWPADGLGDFFAAEDAQLARLLHWLVHEALVDGLDPLALEQWQALLLAHLIRRDAGGAAAAPERSGSRLALTGATLRRLFAHIDEHIEERLAARLTLSALADIAHLSPDHFLRAFKRAVGQTPHRYVLERRLVRAQDLLARSPLAVADIARDSGFRGPSHFTAAFRRQYGLTPSAWRAQRRG</sequence>
<reference evidence="5 6" key="1">
    <citation type="submission" date="2018-08" db="EMBL/GenBank/DDBJ databases">
        <title>Hydrogenophaga sp. LA-38 isolated from sludge.</title>
        <authorList>
            <person name="Im W.-T."/>
        </authorList>
    </citation>
    <scope>NUCLEOTIDE SEQUENCE [LARGE SCALE GENOMIC DNA]</scope>
    <source>
        <strain evidence="5 6">LA-38</strain>
    </source>
</reference>
<keyword evidence="2" id="KW-0238">DNA-binding</keyword>
<evidence type="ECO:0000256" key="2">
    <source>
        <dbReference type="ARBA" id="ARBA00023125"/>
    </source>
</evidence>
<dbReference type="SUPFAM" id="SSF46689">
    <property type="entry name" value="Homeodomain-like"/>
    <property type="match status" value="2"/>
</dbReference>
<dbReference type="Gene3D" id="1.10.10.60">
    <property type="entry name" value="Homeodomain-like"/>
    <property type="match status" value="2"/>
</dbReference>
<evidence type="ECO:0000256" key="1">
    <source>
        <dbReference type="ARBA" id="ARBA00023015"/>
    </source>
</evidence>